<feature type="chain" id="PRO_5001990429" evidence="1">
    <location>
        <begin position="26"/>
        <end position="216"/>
    </location>
</feature>
<dbReference type="OrthoDB" id="4789881at2759"/>
<dbReference type="EMBL" id="CDHN01000005">
    <property type="protein sequence ID" value="CEJ93618.1"/>
    <property type="molecule type" value="Genomic_DNA"/>
</dbReference>
<evidence type="ECO:0000313" key="2">
    <source>
        <dbReference type="EMBL" id="CEJ93618.1"/>
    </source>
</evidence>
<dbReference type="AlphaFoldDB" id="A0A0A1TPX3"/>
<evidence type="ECO:0000313" key="3">
    <source>
        <dbReference type="Proteomes" id="UP000039046"/>
    </source>
</evidence>
<feature type="signal peptide" evidence="1">
    <location>
        <begin position="1"/>
        <end position="25"/>
    </location>
</feature>
<keyword evidence="1" id="KW-0732">Signal</keyword>
<organism evidence="2 3">
    <name type="scientific">[Torrubiella] hemipterigena</name>
    <dbReference type="NCBI Taxonomy" id="1531966"/>
    <lineage>
        <taxon>Eukaryota</taxon>
        <taxon>Fungi</taxon>
        <taxon>Dikarya</taxon>
        <taxon>Ascomycota</taxon>
        <taxon>Pezizomycotina</taxon>
        <taxon>Sordariomycetes</taxon>
        <taxon>Hypocreomycetidae</taxon>
        <taxon>Hypocreales</taxon>
        <taxon>Clavicipitaceae</taxon>
        <taxon>Clavicipitaceae incertae sedis</taxon>
        <taxon>'Torrubiella' clade</taxon>
    </lineage>
</organism>
<sequence>MTALKNILFAVAATAVGIQASPVAADSTATSIVGAPAPVVTEASTPLEGKQLEEFLANEHNLIPEGALDVSDTELANVTIKYVQEHPEILGLNKRGGPCSQGDCPDFNAPFDFFSQRFVIPVNGSAITTWAYFGRVNDCGKCHKINTSKDGCWDVTSCGRKQNICVDSGKARAHRIWRDNGHKTCYKMTRTDLGNCGVGLTNSIIWHPAGETACNW</sequence>
<keyword evidence="3" id="KW-1185">Reference proteome</keyword>
<dbReference type="Proteomes" id="UP000039046">
    <property type="component" value="Unassembled WGS sequence"/>
</dbReference>
<proteinExistence type="predicted"/>
<name>A0A0A1TPX3_9HYPO</name>
<dbReference type="HOGENOM" id="CLU_115025_0_0_1"/>
<accession>A0A0A1TPX3</accession>
<protein>
    <submittedName>
        <fullName evidence="2">Uncharacterized protein</fullName>
    </submittedName>
</protein>
<gene>
    <name evidence="2" type="ORF">VHEMI09196</name>
</gene>
<reference evidence="2 3" key="1">
    <citation type="journal article" date="2015" name="Genome Announc.">
        <title>Draft Genome Sequence and Gene Annotation of the Entomopathogenic Fungus Verticillium hemipterigenum.</title>
        <authorList>
            <person name="Horn F."/>
            <person name="Habel A."/>
            <person name="Scharf D.H."/>
            <person name="Dworschak J."/>
            <person name="Brakhage A.A."/>
            <person name="Guthke R."/>
            <person name="Hertweck C."/>
            <person name="Linde J."/>
        </authorList>
    </citation>
    <scope>NUCLEOTIDE SEQUENCE [LARGE SCALE GENOMIC DNA]</scope>
</reference>
<evidence type="ECO:0000256" key="1">
    <source>
        <dbReference type="SAM" id="SignalP"/>
    </source>
</evidence>